<comment type="subcellular location">
    <subcellularLocation>
        <location evidence="1">Cell outer membrane</location>
    </subcellularLocation>
</comment>
<evidence type="ECO:0000256" key="2">
    <source>
        <dbReference type="ARBA" id="ARBA00023136"/>
    </source>
</evidence>
<dbReference type="InterPro" id="IPR008969">
    <property type="entry name" value="CarboxyPept-like_regulatory"/>
</dbReference>
<dbReference type="AlphaFoldDB" id="A0AA37SU76"/>
<keyword evidence="5" id="KW-1185">Reference proteome</keyword>
<evidence type="ECO:0000313" key="5">
    <source>
        <dbReference type="Proteomes" id="UP001156666"/>
    </source>
</evidence>
<dbReference type="GO" id="GO:0009279">
    <property type="term" value="C:cell outer membrane"/>
    <property type="evidence" value="ECO:0007669"/>
    <property type="project" value="UniProtKB-SubCell"/>
</dbReference>
<name>A0AA37SU76_9BACT</name>
<dbReference type="RefSeq" id="WP_235295380.1">
    <property type="nucleotide sequence ID" value="NZ_BSOH01000036.1"/>
</dbReference>
<dbReference type="InterPro" id="IPR036942">
    <property type="entry name" value="Beta-barrel_TonB_sf"/>
</dbReference>
<keyword evidence="2" id="KW-0472">Membrane</keyword>
<accession>A0AA37SU76</accession>
<dbReference type="SUPFAM" id="SSF56935">
    <property type="entry name" value="Porins"/>
    <property type="match status" value="1"/>
</dbReference>
<keyword evidence="3" id="KW-0998">Cell outer membrane</keyword>
<dbReference type="SUPFAM" id="SSF49464">
    <property type="entry name" value="Carboxypeptidase regulatory domain-like"/>
    <property type="match status" value="1"/>
</dbReference>
<comment type="caution">
    <text evidence="4">The sequence shown here is derived from an EMBL/GenBank/DDBJ whole genome shotgun (WGS) entry which is preliminary data.</text>
</comment>
<evidence type="ECO:0000256" key="3">
    <source>
        <dbReference type="ARBA" id="ARBA00023237"/>
    </source>
</evidence>
<dbReference type="Proteomes" id="UP001156666">
    <property type="component" value="Unassembled WGS sequence"/>
</dbReference>
<reference evidence="4" key="1">
    <citation type="journal article" date="2014" name="Int. J. Syst. Evol. Microbiol.">
        <title>Complete genome sequence of Corynebacterium casei LMG S-19264T (=DSM 44701T), isolated from a smear-ripened cheese.</title>
        <authorList>
            <consortium name="US DOE Joint Genome Institute (JGI-PGF)"/>
            <person name="Walter F."/>
            <person name="Albersmeier A."/>
            <person name="Kalinowski J."/>
            <person name="Ruckert C."/>
        </authorList>
    </citation>
    <scope>NUCLEOTIDE SEQUENCE</scope>
    <source>
        <strain evidence="4">NBRC 108769</strain>
    </source>
</reference>
<organism evidence="4 5">
    <name type="scientific">Portibacter lacus</name>
    <dbReference type="NCBI Taxonomy" id="1099794"/>
    <lineage>
        <taxon>Bacteria</taxon>
        <taxon>Pseudomonadati</taxon>
        <taxon>Bacteroidota</taxon>
        <taxon>Saprospiria</taxon>
        <taxon>Saprospirales</taxon>
        <taxon>Haliscomenobacteraceae</taxon>
        <taxon>Portibacter</taxon>
    </lineage>
</organism>
<evidence type="ECO:0000256" key="1">
    <source>
        <dbReference type="ARBA" id="ARBA00004442"/>
    </source>
</evidence>
<dbReference type="Gene3D" id="2.40.170.20">
    <property type="entry name" value="TonB-dependent receptor, beta-barrel domain"/>
    <property type="match status" value="1"/>
</dbReference>
<sequence>MKYIILILCLINGSIYAQNKPRTSIEFLEQYTSQFGIEFAYSPEKIGSITLKQANSLEELKSVFSDVNLTILEIDTKRWLLRNQDESSEKKTTYVRGRVLDSDGSPLVSSLIYTNSGKYSTLTDDDGAFILEIPDENIYQVCCQYLGFKPQCISSDKELAFELEPLALLIDDVEISTKKVQCSLDALDDKEILRLKSSGLLNSALGKDVMRAVQMLGGVDATNDLSASMSVRASSGFQSLVTLDGIPIYNAESAFGMFSVLNPMVVTKAELYKNSMPLEYGEFTGGYLACEGLTNIHHKVKLDIDLNTLQSSGSIQLPLGKRTQVSAAARISNGRISNKQYYSTLRTKRSNNTDLPLFFERPENINTSLENAFADAYLNFSHQWKKNSKLSFSLFGNIDATGSSYNYTTLFKRGIKEDITVIENYTQSKVKANVGMSLRYHKRYENDSELLFAIYSSSYGLRDSIRLNILVQNSTEDKSHFFNSNIFNSIRDNNIKFQYLTNKERTWSAKVGVDFRRLGTNFNFRSNNISPFRQQLEVPSITPYAGIRYNYKGIFLADIGLRNAIIPIKNPVNFASPRAKILVKLNKEVFFKSSISYNQQFFRPIELERQLGQSTSANIIATNRNIPIMKSAQITMGGNYFKNGFKLNGDLFLRENTGILEQVLTMPGLGDGSNVFANNSYKLFSGTNKVIGLDITSSYEKGRFMGLLSYTISKSEDNFEELFDNKPIPDQNNRTHQWNLFASYELNAWSFSTTYVYGSGLYTLDRSALDQNVEREDIDPAVLFKQLPAYNRWDVSVSRTWNTKLGDFSLDVGIYNFMNSNNVNSELDIYSFQDENKTATGGAEVSLLGRIWTLGLRYGLN</sequence>
<evidence type="ECO:0000313" key="4">
    <source>
        <dbReference type="EMBL" id="GLR19789.1"/>
    </source>
</evidence>
<reference evidence="4" key="2">
    <citation type="submission" date="2023-01" db="EMBL/GenBank/DDBJ databases">
        <title>Draft genome sequence of Portibacter lacus strain NBRC 108769.</title>
        <authorList>
            <person name="Sun Q."/>
            <person name="Mori K."/>
        </authorList>
    </citation>
    <scope>NUCLEOTIDE SEQUENCE</scope>
    <source>
        <strain evidence="4">NBRC 108769</strain>
    </source>
</reference>
<proteinExistence type="predicted"/>
<protein>
    <submittedName>
        <fullName evidence="4">TonB-dependent receptor</fullName>
    </submittedName>
</protein>
<dbReference type="Gene3D" id="2.60.40.1120">
    <property type="entry name" value="Carboxypeptidase-like, regulatory domain"/>
    <property type="match status" value="1"/>
</dbReference>
<gene>
    <name evidence="4" type="ORF">GCM10007940_44050</name>
</gene>
<dbReference type="EMBL" id="BSOH01000036">
    <property type="protein sequence ID" value="GLR19789.1"/>
    <property type="molecule type" value="Genomic_DNA"/>
</dbReference>
<keyword evidence="4" id="KW-0675">Receptor</keyword>